<dbReference type="AlphaFoldDB" id="A0A3S4TJR5"/>
<feature type="domain" description="Mammalian cell entry C-terminal" evidence="4">
    <location>
        <begin position="123"/>
        <end position="293"/>
    </location>
</feature>
<reference evidence="5 6" key="1">
    <citation type="submission" date="2018-12" db="EMBL/GenBank/DDBJ databases">
        <authorList>
            <consortium name="Pathogen Informatics"/>
        </authorList>
    </citation>
    <scope>NUCLEOTIDE SEQUENCE [LARGE SCALE GENOMIC DNA]</scope>
    <source>
        <strain evidence="5 6">NCTC10485</strain>
    </source>
</reference>
<dbReference type="NCBIfam" id="TIGR00996">
    <property type="entry name" value="Mtu_fam_mce"/>
    <property type="match status" value="1"/>
</dbReference>
<keyword evidence="2" id="KW-0812">Transmembrane</keyword>
<dbReference type="EMBL" id="LR134355">
    <property type="protein sequence ID" value="VEG46387.1"/>
    <property type="molecule type" value="Genomic_DNA"/>
</dbReference>
<dbReference type="Pfam" id="PF11887">
    <property type="entry name" value="Mce4_CUP1"/>
    <property type="match status" value="1"/>
</dbReference>
<protein>
    <submittedName>
        <fullName evidence="5">Virulence factor Mce family protein</fullName>
    </submittedName>
</protein>
<dbReference type="InterPro" id="IPR024516">
    <property type="entry name" value="Mce_C"/>
</dbReference>
<accession>A0A3S4TJR5</accession>
<evidence type="ECO:0000256" key="2">
    <source>
        <dbReference type="SAM" id="Phobius"/>
    </source>
</evidence>
<dbReference type="InterPro" id="IPR052336">
    <property type="entry name" value="MlaD_Phospholipid_Transporter"/>
</dbReference>
<dbReference type="Proteomes" id="UP000282551">
    <property type="component" value="Chromosome"/>
</dbReference>
<dbReference type="GO" id="GO:0005576">
    <property type="term" value="C:extracellular region"/>
    <property type="evidence" value="ECO:0007669"/>
    <property type="project" value="TreeGrafter"/>
</dbReference>
<dbReference type="OrthoDB" id="4741753at2"/>
<evidence type="ECO:0000313" key="5">
    <source>
        <dbReference type="EMBL" id="VEG46387.1"/>
    </source>
</evidence>
<keyword evidence="2" id="KW-1133">Transmembrane helix</keyword>
<proteinExistence type="predicted"/>
<organism evidence="5 6">
    <name type="scientific">Mycolicibacterium chitae</name>
    <name type="common">Mycobacterium chitae</name>
    <dbReference type="NCBI Taxonomy" id="1792"/>
    <lineage>
        <taxon>Bacteria</taxon>
        <taxon>Bacillati</taxon>
        <taxon>Actinomycetota</taxon>
        <taxon>Actinomycetes</taxon>
        <taxon>Mycobacteriales</taxon>
        <taxon>Mycobacteriaceae</taxon>
        <taxon>Mycolicibacterium</taxon>
    </lineage>
</organism>
<evidence type="ECO:0000256" key="1">
    <source>
        <dbReference type="SAM" id="MobiDB-lite"/>
    </source>
</evidence>
<evidence type="ECO:0000313" key="6">
    <source>
        <dbReference type="Proteomes" id="UP000282551"/>
    </source>
</evidence>
<dbReference type="InterPro" id="IPR005693">
    <property type="entry name" value="Mce"/>
</dbReference>
<dbReference type="PANTHER" id="PTHR33371">
    <property type="entry name" value="INTERMEMBRANE PHOSPHOLIPID TRANSPORT SYSTEM BINDING PROTEIN MLAD-RELATED"/>
    <property type="match status" value="1"/>
</dbReference>
<feature type="transmembrane region" description="Helical" evidence="2">
    <location>
        <begin position="12"/>
        <end position="39"/>
    </location>
</feature>
<dbReference type="Pfam" id="PF02470">
    <property type="entry name" value="MlaD"/>
    <property type="match status" value="1"/>
</dbReference>
<feature type="region of interest" description="Disordered" evidence="1">
    <location>
        <begin position="404"/>
        <end position="436"/>
    </location>
</feature>
<keyword evidence="6" id="KW-1185">Reference proteome</keyword>
<sequence length="487" mass="51439">MHLTRKTLTQMSILIAIAAIAGSVMVFNFIGLPGMLFGIGQYQVAVQLPEAGGLYERANVTYRGTEVGRVKAVRLENGGVVADLTLESKVKIPADLDASVGSVSAVGEQYVDLVPRTGNPPFLQDGDVIPRERTFVPIDVNSVLDATNRGLQAIPRENLTTVVDEAYTAVGGLGPELSRLVQGSTQLAIDARANLGELTTLIDQSAPVLDSQTDTSSAIQTWAANLANISGQLKQEDAAVAGVLQQGPGAADETRALFDELKPSLPILLANLVSVGEVAVTYQPSLEQLLVLLPQGAAVTSAIGVANRHTRQDYRGAYLSFNLNLNLPPPCVTGFIPAQQKRVPAEVDHPDRPAGDVYCRIPQDSAFNVRGARNIPCTTVPGKRAPSVRMCESDEVYQPLNDGFNWKGDPNATNSGQAVPQLPGGTSPAEAAPPAAPPLPPIAAAEYEPSSGTYVGPDGQIYTQANLAQSATEEQTWQTMLLPPKGN</sequence>
<dbReference type="RefSeq" id="WP_126332771.1">
    <property type="nucleotide sequence ID" value="NZ_AP022604.1"/>
</dbReference>
<dbReference type="PANTHER" id="PTHR33371:SF16">
    <property type="entry name" value="MCE-FAMILY PROTEIN MCE3F"/>
    <property type="match status" value="1"/>
</dbReference>
<gene>
    <name evidence="5" type="ORF">NCTC10485_01069</name>
</gene>
<feature type="domain" description="Mce/MlaD" evidence="3">
    <location>
        <begin position="41"/>
        <end position="115"/>
    </location>
</feature>
<dbReference type="InterPro" id="IPR003399">
    <property type="entry name" value="Mce/MlaD"/>
</dbReference>
<evidence type="ECO:0000259" key="3">
    <source>
        <dbReference type="Pfam" id="PF02470"/>
    </source>
</evidence>
<name>A0A3S4TJR5_MYCCI</name>
<keyword evidence="2" id="KW-0472">Membrane</keyword>
<evidence type="ECO:0000259" key="4">
    <source>
        <dbReference type="Pfam" id="PF11887"/>
    </source>
</evidence>